<dbReference type="STRING" id="1121898.GCA_000422725_03333"/>
<dbReference type="eggNOG" id="COG0265">
    <property type="taxonomic scope" value="Bacteria"/>
</dbReference>
<evidence type="ECO:0000313" key="4">
    <source>
        <dbReference type="EMBL" id="KGO92085.1"/>
    </source>
</evidence>
<evidence type="ECO:0000313" key="5">
    <source>
        <dbReference type="Proteomes" id="UP000030111"/>
    </source>
</evidence>
<dbReference type="InterPro" id="IPR026444">
    <property type="entry name" value="Secre_tail"/>
</dbReference>
<sequence>MKTKITLLLLFILSAGFAQVSNQGEPASWRLNGFENVEAKVMPRFDLKALQEEDKINDARQDKPYRFGHELLVDHNLTNSGNWTTLPNGDKIWRIRYQSKGAQTLNFLFTDFYMPKGATLYLYNNEHTDLLGAYDEKQNNAERVLGTWLVKGDDIWIEYFEPAAQAGQGKLEIFKVIHGYRSMPPTTIDPEGGINASGDCNYDVECYIEGINSLKEISKKSVALIIVGNSNWCTGSLVNNTSNDGTPYFLTANHCYSDPAEWAFMFNWINPNPQCATGLPSTSNAPNYHLTVSGATLKARREESDFTLVEITANLPDDWGLVWAGWDRTTTIPEFSYGVHHPAGDIMKVSVDYDAPTMYDGEAPFGTVWDIAAWDIGGLQPGSSGSPMFDNNGRVRGQAWYIYGNPVCNGLSVGAQSSGYGRFNVSWDTGITPDARLKEWLDPQNTGAFTTDAYPPQLVYAIDAKTIFAEIGNDACVSTIAPVVRIINNGTQNLTSAQVNYTLNDVLQVIEWEGNLEPNESALVELPSATGTAGDNTVAVTVTNPNNTEDQNPIDNAISASFEIAPTYTSQLVILSVVADNYPEEISWSLKDQNNTVLYSVAAGTYEEATTYSQEFELTASGCYTFTIQDTYGDGICCGEGVGGYVLVTEDGTVIKVGGNYGGGEQVPFRIELPLSAGQAVLASQIQVYPNPSAGVFTVTVPSGYSPNYNVYNLLGQQVTAGSIANGTGSVNLSGVASGVYLLKLADTTTGAVATFKLVKE</sequence>
<dbReference type="PANTHER" id="PTHR36234">
    <property type="entry name" value="LYSYL ENDOPEPTIDASE"/>
    <property type="match status" value="1"/>
</dbReference>
<feature type="signal peptide" evidence="2">
    <location>
        <begin position="1"/>
        <end position="20"/>
    </location>
</feature>
<dbReference type="InterPro" id="IPR043504">
    <property type="entry name" value="Peptidase_S1_PA_chymotrypsin"/>
</dbReference>
<evidence type="ECO:0000259" key="3">
    <source>
        <dbReference type="Pfam" id="PF18962"/>
    </source>
</evidence>
<comment type="caution">
    <text evidence="4">The sequence shown here is derived from an EMBL/GenBank/DDBJ whole genome shotgun (WGS) entry which is preliminary data.</text>
</comment>
<dbReference type="Gene3D" id="2.40.10.10">
    <property type="entry name" value="Trypsin-like serine proteases"/>
    <property type="match status" value="2"/>
</dbReference>
<dbReference type="Pfam" id="PF18962">
    <property type="entry name" value="Por_Secre_tail"/>
    <property type="match status" value="1"/>
</dbReference>
<reference evidence="4 5" key="1">
    <citation type="submission" date="2013-09" db="EMBL/GenBank/DDBJ databases">
        <authorList>
            <person name="Zeng Z."/>
            <person name="Chen C."/>
        </authorList>
    </citation>
    <scope>NUCLEOTIDE SEQUENCE [LARGE SCALE GENOMIC DNA]</scope>
    <source>
        <strain evidence="4 5">WB 4.1-42</strain>
    </source>
</reference>
<name>A0A0A2MV41_9FLAO</name>
<feature type="chain" id="PRO_5001991979" description="Secretion system C-terminal sorting domain-containing protein" evidence="2">
    <location>
        <begin position="21"/>
        <end position="761"/>
    </location>
</feature>
<dbReference type="EMBL" id="JRLY01000012">
    <property type="protein sequence ID" value="KGO92085.1"/>
    <property type="molecule type" value="Genomic_DNA"/>
</dbReference>
<evidence type="ECO:0000256" key="1">
    <source>
        <dbReference type="ARBA" id="ARBA00022729"/>
    </source>
</evidence>
<keyword evidence="1 2" id="KW-0732">Signal</keyword>
<protein>
    <recommendedName>
        <fullName evidence="3">Secretion system C-terminal sorting domain-containing protein</fullName>
    </recommendedName>
</protein>
<dbReference type="AlphaFoldDB" id="A0A0A2MV41"/>
<dbReference type="RefSeq" id="WP_035738803.1">
    <property type="nucleotide sequence ID" value="NZ_AUGP01000028.1"/>
</dbReference>
<dbReference type="PANTHER" id="PTHR36234:SF5">
    <property type="entry name" value="LYSYL ENDOPEPTIDASE"/>
    <property type="match status" value="1"/>
</dbReference>
<organism evidence="4 5">
    <name type="scientific">Flavobacterium subsaxonicum WB 4.1-42 = DSM 21790</name>
    <dbReference type="NCBI Taxonomy" id="1121898"/>
    <lineage>
        <taxon>Bacteria</taxon>
        <taxon>Pseudomonadati</taxon>
        <taxon>Bacteroidota</taxon>
        <taxon>Flavobacteriia</taxon>
        <taxon>Flavobacteriales</taxon>
        <taxon>Flavobacteriaceae</taxon>
        <taxon>Flavobacterium</taxon>
    </lineage>
</organism>
<gene>
    <name evidence="4" type="ORF">Q766_14425</name>
</gene>
<evidence type="ECO:0000256" key="2">
    <source>
        <dbReference type="SAM" id="SignalP"/>
    </source>
</evidence>
<proteinExistence type="predicted"/>
<dbReference type="NCBIfam" id="TIGR04183">
    <property type="entry name" value="Por_Secre_tail"/>
    <property type="match status" value="1"/>
</dbReference>
<accession>A0A0A2MV41</accession>
<dbReference type="InterPro" id="IPR009003">
    <property type="entry name" value="Peptidase_S1_PA"/>
</dbReference>
<feature type="domain" description="Secretion system C-terminal sorting" evidence="3">
    <location>
        <begin position="688"/>
        <end position="750"/>
    </location>
</feature>
<dbReference type="OrthoDB" id="9342482at2"/>
<dbReference type="SUPFAM" id="SSF50494">
    <property type="entry name" value="Trypsin-like serine proteases"/>
    <property type="match status" value="1"/>
</dbReference>
<dbReference type="Proteomes" id="UP000030111">
    <property type="component" value="Unassembled WGS sequence"/>
</dbReference>
<keyword evidence="5" id="KW-1185">Reference proteome</keyword>